<dbReference type="PROSITE" id="PS50054">
    <property type="entry name" value="TYR_PHOSPHATASE_DUAL"/>
    <property type="match status" value="1"/>
</dbReference>
<comment type="catalytic activity">
    <reaction evidence="6">
        <text>1,5-bis(diphospho)-1D-myo-inositol 2,3,4,6-tetrakisphosphate + H2O = 1-diphospho-1D-myo-inositol 2,3,4,5,6-pentakisphosphate + phosphate + 2 H(+)</text>
        <dbReference type="Rhea" id="RHEA:79699"/>
        <dbReference type="ChEBI" id="CHEBI:15377"/>
        <dbReference type="ChEBI" id="CHEBI:15378"/>
        <dbReference type="ChEBI" id="CHEBI:43474"/>
        <dbReference type="ChEBI" id="CHEBI:74946"/>
        <dbReference type="ChEBI" id="CHEBI:77983"/>
        <dbReference type="EC" id="3.6.1.52"/>
    </reaction>
    <physiologicalReaction direction="left-to-right" evidence="6">
        <dbReference type="Rhea" id="RHEA:79700"/>
    </physiologicalReaction>
</comment>
<dbReference type="AlphaFoldDB" id="A0A3P5ZCL7"/>
<evidence type="ECO:0000256" key="1">
    <source>
        <dbReference type="ARBA" id="ARBA00012527"/>
    </source>
</evidence>
<comment type="similarity">
    <text evidence="3">Belongs to the protein-tyrosine phosphatase family. Atypical dual-specificity phosphatase Siw14-like subfamily.</text>
</comment>
<dbReference type="InterPro" id="IPR020428">
    <property type="entry name" value="PFA-DSPs"/>
</dbReference>
<feature type="domain" description="Tyrosine-protein phosphatase" evidence="9">
    <location>
        <begin position="69"/>
        <end position="254"/>
    </location>
</feature>
<evidence type="ECO:0000256" key="8">
    <source>
        <dbReference type="SAM" id="MobiDB-lite"/>
    </source>
</evidence>
<evidence type="ECO:0000313" key="10">
    <source>
        <dbReference type="EMBL" id="VDC70491.1"/>
    </source>
</evidence>
<dbReference type="Pfam" id="PF03162">
    <property type="entry name" value="Y_phosphatase2"/>
    <property type="match status" value="1"/>
</dbReference>
<dbReference type="InterPro" id="IPR020422">
    <property type="entry name" value="TYR_PHOSPHATASE_DUAL_dom"/>
</dbReference>
<evidence type="ECO:0000256" key="5">
    <source>
        <dbReference type="ARBA" id="ARBA00047562"/>
    </source>
</evidence>
<evidence type="ECO:0000256" key="2">
    <source>
        <dbReference type="ARBA" id="ARBA00022801"/>
    </source>
</evidence>
<dbReference type="EMBL" id="LR031570">
    <property type="protein sequence ID" value="VDC70491.1"/>
    <property type="molecule type" value="Genomic_DNA"/>
</dbReference>
<keyword evidence="2" id="KW-0378">Hydrolase</keyword>
<dbReference type="InterPro" id="IPR016130">
    <property type="entry name" value="Tyr_Pase_AS"/>
</dbReference>
<comment type="catalytic activity">
    <reaction evidence="4">
        <text>5-diphospho-1D-myo-inositol 1,2,3,4,6-pentakisphosphate + H2O = 1D-myo-inositol hexakisphosphate + phosphate + H(+)</text>
        <dbReference type="Rhea" id="RHEA:22384"/>
        <dbReference type="ChEBI" id="CHEBI:15377"/>
        <dbReference type="ChEBI" id="CHEBI:15378"/>
        <dbReference type="ChEBI" id="CHEBI:43474"/>
        <dbReference type="ChEBI" id="CHEBI:58130"/>
        <dbReference type="ChEBI" id="CHEBI:58628"/>
        <dbReference type="EC" id="3.6.1.52"/>
    </reaction>
    <physiologicalReaction direction="left-to-right" evidence="4">
        <dbReference type="Rhea" id="RHEA:22385"/>
    </physiologicalReaction>
</comment>
<evidence type="ECO:0000256" key="4">
    <source>
        <dbReference type="ARBA" id="ARBA00047342"/>
    </source>
</evidence>
<dbReference type="PANTHER" id="PTHR31126">
    <property type="entry name" value="TYROSINE-PROTEIN PHOSPHATASE"/>
    <property type="match status" value="1"/>
</dbReference>
<dbReference type="CDD" id="cd14528">
    <property type="entry name" value="PFA-DSP_Siw14"/>
    <property type="match status" value="1"/>
</dbReference>
<dbReference type="PROSITE" id="PS00383">
    <property type="entry name" value="TYR_PHOSPHATASE_1"/>
    <property type="match status" value="1"/>
</dbReference>
<dbReference type="EC" id="3.6.1.52" evidence="1"/>
<dbReference type="Gene3D" id="3.90.190.10">
    <property type="entry name" value="Protein tyrosine phosphatase superfamily"/>
    <property type="match status" value="1"/>
</dbReference>
<dbReference type="GO" id="GO:0052845">
    <property type="term" value="F:inositol-5-diphosphate-1,2,3,4,6-pentakisphosphate diphosphatase activity"/>
    <property type="evidence" value="ECO:0007669"/>
    <property type="project" value="UniProtKB-ARBA"/>
</dbReference>
<comment type="catalytic activity">
    <reaction evidence="5">
        <text>3,5-bis(diphospho)-1D-myo-inositol 1,2,4,6-tetrakisphosphate + H2O = 3-diphospho-1D-myo-inositol 1,2,4,5,6-pentakisphosphate + phosphate + 2 H(+)</text>
        <dbReference type="Rhea" id="RHEA:56312"/>
        <dbReference type="ChEBI" id="CHEBI:15377"/>
        <dbReference type="ChEBI" id="CHEBI:15378"/>
        <dbReference type="ChEBI" id="CHEBI:43474"/>
        <dbReference type="ChEBI" id="CHEBI:140372"/>
        <dbReference type="ChEBI" id="CHEBI:140374"/>
        <dbReference type="EC" id="3.6.1.52"/>
    </reaction>
    <physiologicalReaction direction="left-to-right" evidence="5">
        <dbReference type="Rhea" id="RHEA:56313"/>
    </physiologicalReaction>
</comment>
<organism evidence="10">
    <name type="scientific">Brassica campestris</name>
    <name type="common">Field mustard</name>
    <dbReference type="NCBI Taxonomy" id="3711"/>
    <lineage>
        <taxon>Eukaryota</taxon>
        <taxon>Viridiplantae</taxon>
        <taxon>Streptophyta</taxon>
        <taxon>Embryophyta</taxon>
        <taxon>Tracheophyta</taxon>
        <taxon>Spermatophyta</taxon>
        <taxon>Magnoliopsida</taxon>
        <taxon>eudicotyledons</taxon>
        <taxon>Gunneridae</taxon>
        <taxon>Pentapetalae</taxon>
        <taxon>rosids</taxon>
        <taxon>malvids</taxon>
        <taxon>Brassicales</taxon>
        <taxon>Brassicaceae</taxon>
        <taxon>Brassiceae</taxon>
        <taxon>Brassica</taxon>
    </lineage>
</organism>
<protein>
    <recommendedName>
        <fullName evidence="1">diphosphoinositol-polyphosphate diphosphatase</fullName>
        <ecNumber evidence="1">3.6.1.52</ecNumber>
    </recommendedName>
</protein>
<evidence type="ECO:0000256" key="6">
    <source>
        <dbReference type="ARBA" id="ARBA00047927"/>
    </source>
</evidence>
<reference evidence="10" key="1">
    <citation type="submission" date="2018-11" db="EMBL/GenBank/DDBJ databases">
        <authorList>
            <consortium name="Genoscope - CEA"/>
            <person name="William W."/>
        </authorList>
    </citation>
    <scope>NUCLEOTIDE SEQUENCE</scope>
</reference>
<accession>A0A3P5ZCL7</accession>
<dbReference type="GO" id="GO:0052847">
    <property type="term" value="F:inositol-1,5-bisdiphosphate-2,3,4,6-tetrakisphosphate 5-diphosphatase activity"/>
    <property type="evidence" value="ECO:0007669"/>
    <property type="project" value="UniProtKB-ARBA"/>
</dbReference>
<dbReference type="SUPFAM" id="SSF52799">
    <property type="entry name" value="(Phosphotyrosine protein) phosphatases II"/>
    <property type="match status" value="1"/>
</dbReference>
<dbReference type="PANTHER" id="PTHR31126:SF54">
    <property type="entry name" value="TYROSINE-PROTEIN PHOSPHATASE DOMAIN-CONTAINING PROTEIN"/>
    <property type="match status" value="1"/>
</dbReference>
<proteinExistence type="inferred from homology"/>
<dbReference type="PRINTS" id="PR01911">
    <property type="entry name" value="PFDSPHPHTASE"/>
</dbReference>
<feature type="compositionally biased region" description="Basic and acidic residues" evidence="8">
    <location>
        <begin position="1"/>
        <end position="14"/>
    </location>
</feature>
<gene>
    <name evidence="10" type="ORF">BRAA05T20205Z</name>
</gene>
<dbReference type="InterPro" id="IPR004861">
    <property type="entry name" value="Siw14-like"/>
</dbReference>
<feature type="region of interest" description="Disordered" evidence="8">
    <location>
        <begin position="1"/>
        <end position="21"/>
    </location>
</feature>
<dbReference type="InterPro" id="IPR029021">
    <property type="entry name" value="Prot-tyrosine_phosphatase-like"/>
</dbReference>
<comment type="catalytic activity">
    <reaction evidence="7">
        <text>6-diphospho-1D-myo-inositol pentakisphosphate + H2O = 1D-myo-inositol hexakisphosphate + phosphate + H(+)</text>
        <dbReference type="Rhea" id="RHEA:79703"/>
        <dbReference type="ChEBI" id="CHEBI:15377"/>
        <dbReference type="ChEBI" id="CHEBI:15378"/>
        <dbReference type="ChEBI" id="CHEBI:43474"/>
        <dbReference type="ChEBI" id="CHEBI:58130"/>
        <dbReference type="ChEBI" id="CHEBI:230534"/>
        <dbReference type="EC" id="3.6.1.52"/>
    </reaction>
    <physiologicalReaction direction="left-to-right" evidence="7">
        <dbReference type="Rhea" id="RHEA:79704"/>
    </physiologicalReaction>
</comment>
<evidence type="ECO:0000259" key="9">
    <source>
        <dbReference type="PROSITE" id="PS50054"/>
    </source>
</evidence>
<name>A0A3P5ZCL7_BRACM</name>
<sequence>MKLIEKTMNKFTKAEEEEDDGSEVFQSIEVAKVDQSNVSPPPPLADAFATPLVEVSAAGEELNLIPPLNFAMVDNGIFRSGFPDVSNFSFLKTLGLRSIISLCPDAYPENNMQFLKSNGIKLFQFGIKGYKVCCPPGLENEVWLHLWNSKCQKEGSYTNANSKTSEPFVNIPDHKIREALKVLLDEKNHPLLIHCNRGKHRTGCLVGCMRKLQKWCLTSIFDEYQRFAAAKARVSDQRFMELFDVSNFKQIPMSFSCSSS</sequence>
<dbReference type="GO" id="GO:0016791">
    <property type="term" value="F:phosphatase activity"/>
    <property type="evidence" value="ECO:0007669"/>
    <property type="project" value="InterPro"/>
</dbReference>
<evidence type="ECO:0000256" key="3">
    <source>
        <dbReference type="ARBA" id="ARBA00044949"/>
    </source>
</evidence>
<evidence type="ECO:0000256" key="7">
    <source>
        <dbReference type="ARBA" id="ARBA00048424"/>
    </source>
</evidence>